<evidence type="ECO:0000256" key="1">
    <source>
        <dbReference type="SAM" id="Phobius"/>
    </source>
</evidence>
<accession>A0ABP7BRY6</accession>
<dbReference type="Proteomes" id="UP001500752">
    <property type="component" value="Unassembled WGS sequence"/>
</dbReference>
<evidence type="ECO:0000313" key="2">
    <source>
        <dbReference type="EMBL" id="GAA3668455.1"/>
    </source>
</evidence>
<feature type="transmembrane region" description="Helical" evidence="1">
    <location>
        <begin position="58"/>
        <end position="89"/>
    </location>
</feature>
<dbReference type="EMBL" id="BAABEO010000006">
    <property type="protein sequence ID" value="GAA3668455.1"/>
    <property type="molecule type" value="Genomic_DNA"/>
</dbReference>
<evidence type="ECO:0008006" key="4">
    <source>
        <dbReference type="Google" id="ProtNLM"/>
    </source>
</evidence>
<sequence length="192" mass="20575">MTDAEREAIQHRELYSARSPAAIVAASVVALASIYLLFEVALKALGQEPWLRAPEEWLAWFAGLAQAAEPAVLVLGGLAALGLGLYFLLAGILPGRRPRRAIADPRAIVVVDDPVLASALARRARAEAGVGPEQVLVHLYPKAAEVQLRPTSGIPVNAEAIRHAVEQELDLNRIEPRPDVHVRISESGVVGQ</sequence>
<keyword evidence="1" id="KW-0472">Membrane</keyword>
<keyword evidence="1" id="KW-0812">Transmembrane</keyword>
<feature type="transmembrane region" description="Helical" evidence="1">
    <location>
        <begin position="21"/>
        <end position="38"/>
    </location>
</feature>
<dbReference type="RefSeq" id="WP_345148028.1">
    <property type="nucleotide sequence ID" value="NZ_BAABEO010000006.1"/>
</dbReference>
<protein>
    <recommendedName>
        <fullName evidence="4">Alkaline shock response membrane anchor protein AmaP</fullName>
    </recommendedName>
</protein>
<comment type="caution">
    <text evidence="2">The sequence shown here is derived from an EMBL/GenBank/DDBJ whole genome shotgun (WGS) entry which is preliminary data.</text>
</comment>
<keyword evidence="3" id="KW-1185">Reference proteome</keyword>
<gene>
    <name evidence="2" type="ORF">GCM10023081_03710</name>
</gene>
<keyword evidence="1" id="KW-1133">Transmembrane helix</keyword>
<evidence type="ECO:0000313" key="3">
    <source>
        <dbReference type="Proteomes" id="UP001500752"/>
    </source>
</evidence>
<proteinExistence type="predicted"/>
<reference evidence="3" key="1">
    <citation type="journal article" date="2019" name="Int. J. Syst. Evol. Microbiol.">
        <title>The Global Catalogue of Microorganisms (GCM) 10K type strain sequencing project: providing services to taxonomists for standard genome sequencing and annotation.</title>
        <authorList>
            <consortium name="The Broad Institute Genomics Platform"/>
            <consortium name="The Broad Institute Genome Sequencing Center for Infectious Disease"/>
            <person name="Wu L."/>
            <person name="Ma J."/>
        </authorList>
    </citation>
    <scope>NUCLEOTIDE SEQUENCE [LARGE SCALE GENOMIC DNA]</scope>
    <source>
        <strain evidence="3">JCM 30742</strain>
    </source>
</reference>
<name>A0ABP7BRY6_9MICC</name>
<organism evidence="2 3">
    <name type="scientific">Arthrobacter ginkgonis</name>
    <dbReference type="NCBI Taxonomy" id="1630594"/>
    <lineage>
        <taxon>Bacteria</taxon>
        <taxon>Bacillati</taxon>
        <taxon>Actinomycetota</taxon>
        <taxon>Actinomycetes</taxon>
        <taxon>Micrococcales</taxon>
        <taxon>Micrococcaceae</taxon>
        <taxon>Arthrobacter</taxon>
    </lineage>
</organism>